<dbReference type="Gene3D" id="3.40.50.80">
    <property type="entry name" value="Nucleotide-binding domain of ferredoxin-NADP reductase (FNR) module"/>
    <property type="match status" value="1"/>
</dbReference>
<feature type="domain" description="Oxidoreductase FAD/NAD(P)-binding" evidence="1">
    <location>
        <begin position="41"/>
        <end position="149"/>
    </location>
</feature>
<evidence type="ECO:0000313" key="2">
    <source>
        <dbReference type="EMBL" id="CAD8935773.1"/>
    </source>
</evidence>
<evidence type="ECO:0000259" key="1">
    <source>
        <dbReference type="Pfam" id="PF00175"/>
    </source>
</evidence>
<protein>
    <recommendedName>
        <fullName evidence="1">Oxidoreductase FAD/NAD(P)-binding domain-containing protein</fullName>
    </recommendedName>
</protein>
<proteinExistence type="predicted"/>
<dbReference type="SUPFAM" id="SSF52343">
    <property type="entry name" value="Ferredoxin reductase-like, C-terminal NADP-linked domain"/>
    <property type="match status" value="1"/>
</dbReference>
<dbReference type="EMBL" id="HBFW01010572">
    <property type="protein sequence ID" value="CAD8935773.1"/>
    <property type="molecule type" value="Transcribed_RNA"/>
</dbReference>
<dbReference type="InterPro" id="IPR001433">
    <property type="entry name" value="OxRdtase_FAD/NAD-bd"/>
</dbReference>
<reference evidence="2" key="1">
    <citation type="submission" date="2021-01" db="EMBL/GenBank/DDBJ databases">
        <authorList>
            <person name="Corre E."/>
            <person name="Pelletier E."/>
            <person name="Niang G."/>
            <person name="Scheremetjew M."/>
            <person name="Finn R."/>
            <person name="Kale V."/>
            <person name="Holt S."/>
            <person name="Cochrane G."/>
            <person name="Meng A."/>
            <person name="Brown T."/>
            <person name="Cohen L."/>
        </authorList>
    </citation>
    <scope>NUCLEOTIDE SEQUENCE</scope>
    <source>
        <strain evidence="2">ECT3854</strain>
    </source>
</reference>
<dbReference type="Pfam" id="PF00175">
    <property type="entry name" value="NAD_binding_1"/>
    <property type="match status" value="1"/>
</dbReference>
<dbReference type="GO" id="GO:0016491">
    <property type="term" value="F:oxidoreductase activity"/>
    <property type="evidence" value="ECO:0007669"/>
    <property type="project" value="InterPro"/>
</dbReference>
<accession>A0A7S1D246</accession>
<dbReference type="InterPro" id="IPR039261">
    <property type="entry name" value="FNR_nucleotide-bd"/>
</dbReference>
<dbReference type="PANTHER" id="PTHR47215">
    <property type="match status" value="1"/>
</dbReference>
<dbReference type="AlphaFoldDB" id="A0A7S1D246"/>
<gene>
    <name evidence="2" type="ORF">CTEN0397_LOCUS6807</name>
</gene>
<name>A0A7S1D246_CYCTE</name>
<organism evidence="2">
    <name type="scientific">Cyclophora tenuis</name>
    <name type="common">Marine diatom</name>
    <dbReference type="NCBI Taxonomy" id="216820"/>
    <lineage>
        <taxon>Eukaryota</taxon>
        <taxon>Sar</taxon>
        <taxon>Stramenopiles</taxon>
        <taxon>Ochrophyta</taxon>
        <taxon>Bacillariophyta</taxon>
        <taxon>Fragilariophyceae</taxon>
        <taxon>Fragilariophycidae</taxon>
        <taxon>Cyclophorales</taxon>
        <taxon>Cyclophoraceae</taxon>
        <taxon>Cyclophora</taxon>
    </lineage>
</organism>
<sequence>MTDAVEGTSLQISQVLGAGFPVEEGLEGFKYDFPTQNILLFAAGSGIAPIKSAMESGQLNLSNKDGGLGGRTARLYYGVQTPDDLCYTDKFAEWETMGFEVVPVLSQPPDDWQGRTGYVQNALEEDGLPIPRNSGALLCGMKGMTESVKDLLTQAGVFEGRILTNF</sequence>
<dbReference type="PANTHER" id="PTHR47215:SF1">
    <property type="entry name" value="F9L1.8 PROTEIN"/>
    <property type="match status" value="1"/>
</dbReference>